<proteinExistence type="predicted"/>
<evidence type="ECO:0000313" key="5">
    <source>
        <dbReference type="EMBL" id="QCT02832.1"/>
    </source>
</evidence>
<dbReference type="Proteomes" id="UP000300879">
    <property type="component" value="Chromosome"/>
</dbReference>
<sequence length="430" mass="48623">MKGYTIQLRRWGILGFMILMFTACTPDQEAPEAADSLPAMTKPEEEESIKDGQTLTVVTPETAKNPPETKNKYQIQTRLTDFHMLDEASGVAWGLNGTALRLYITDDYGETWVDISPSSNVKFMDKLVYGTDLVFTDERHGYIVRNGQGQRDTMILTTVDGGREWRFSSLPNTGRVTALSFDSDQGWVMTAPKSILGIQEKILYRLDPQDTAWTEIMQNRNYPASRVPDFVLPRSGFVTGMSYANAYTGLVSVKERRGGALYITRDGGETWSPVDRVFSEEPLTECETFYPGSAVFLGNAQKVWVPLQCFMEEQLHDLGYFSEDGGKSWELIEFPLVRKSSTRNAAPFFYRMNRGYAIMDGIVYVTEDKGQTWEPFEEDEVLAQNLDNYPIISKLQFASSEVGWMLVETLDGSRSRLLLSLDGGKSWKVR</sequence>
<gene>
    <name evidence="5" type="ORF">E6C60_2117</name>
</gene>
<keyword evidence="1" id="KW-0602">Photosynthesis</keyword>
<name>A0A4P8XJK3_9BACL</name>
<dbReference type="InterPro" id="IPR015943">
    <property type="entry name" value="WD40/YVTN_repeat-like_dom_sf"/>
</dbReference>
<reference evidence="5 6" key="1">
    <citation type="submission" date="2019-05" db="EMBL/GenBank/DDBJ databases">
        <authorList>
            <person name="Chen C."/>
        </authorList>
    </citation>
    <scope>NUCLEOTIDE SEQUENCE [LARGE SCALE GENOMIC DNA]</scope>
    <source>
        <strain evidence="5 6">HB172198</strain>
    </source>
</reference>
<dbReference type="KEGG" id="palo:E6C60_2117"/>
<dbReference type="SUPFAM" id="SSF50939">
    <property type="entry name" value="Sialidases"/>
    <property type="match status" value="1"/>
</dbReference>
<evidence type="ECO:0000256" key="2">
    <source>
        <dbReference type="ARBA" id="ARBA00023276"/>
    </source>
</evidence>
<feature type="domain" description="Photosynthesis system II assembly factor Ycf48/Hcf136-like" evidence="4">
    <location>
        <begin position="131"/>
        <end position="272"/>
    </location>
</feature>
<accession>A0A4P8XJK3</accession>
<dbReference type="CDD" id="cd15482">
    <property type="entry name" value="Sialidase_non-viral"/>
    <property type="match status" value="1"/>
</dbReference>
<dbReference type="Gene3D" id="2.130.10.10">
    <property type="entry name" value="YVTN repeat-like/Quinoprotein amine dehydrogenase"/>
    <property type="match status" value="2"/>
</dbReference>
<dbReference type="RefSeq" id="WP_175415268.1">
    <property type="nucleotide sequence ID" value="NZ_CP040396.1"/>
</dbReference>
<evidence type="ECO:0000256" key="3">
    <source>
        <dbReference type="SAM" id="MobiDB-lite"/>
    </source>
</evidence>
<evidence type="ECO:0000256" key="1">
    <source>
        <dbReference type="ARBA" id="ARBA00022531"/>
    </source>
</evidence>
<dbReference type="PANTHER" id="PTHR47199:SF2">
    <property type="entry name" value="PHOTOSYSTEM II STABILITY_ASSEMBLY FACTOR HCF136, CHLOROPLASTIC"/>
    <property type="match status" value="1"/>
</dbReference>
<organism evidence="5 6">
    <name type="scientific">Paenibacillus algicola</name>
    <dbReference type="NCBI Taxonomy" id="2565926"/>
    <lineage>
        <taxon>Bacteria</taxon>
        <taxon>Bacillati</taxon>
        <taxon>Bacillota</taxon>
        <taxon>Bacilli</taxon>
        <taxon>Bacillales</taxon>
        <taxon>Paenibacillaceae</taxon>
        <taxon>Paenibacillus</taxon>
    </lineage>
</organism>
<keyword evidence="2" id="KW-0604">Photosystem II</keyword>
<protein>
    <recommendedName>
        <fullName evidence="4">Photosynthesis system II assembly factor Ycf48/Hcf136-like domain-containing protein</fullName>
    </recommendedName>
</protein>
<keyword evidence="6" id="KW-1185">Reference proteome</keyword>
<dbReference type="GO" id="GO:0015979">
    <property type="term" value="P:photosynthesis"/>
    <property type="evidence" value="ECO:0007669"/>
    <property type="project" value="UniProtKB-KW"/>
</dbReference>
<dbReference type="AlphaFoldDB" id="A0A4P8XJK3"/>
<dbReference type="InterPro" id="IPR036278">
    <property type="entry name" value="Sialidase_sf"/>
</dbReference>
<dbReference type="EMBL" id="CP040396">
    <property type="protein sequence ID" value="QCT02832.1"/>
    <property type="molecule type" value="Genomic_DNA"/>
</dbReference>
<dbReference type="GO" id="GO:0009523">
    <property type="term" value="C:photosystem II"/>
    <property type="evidence" value="ECO:0007669"/>
    <property type="project" value="UniProtKB-KW"/>
</dbReference>
<dbReference type="PANTHER" id="PTHR47199">
    <property type="entry name" value="PHOTOSYSTEM II STABILITY/ASSEMBLY FACTOR HCF136, CHLOROPLASTIC"/>
    <property type="match status" value="1"/>
</dbReference>
<evidence type="ECO:0000313" key="6">
    <source>
        <dbReference type="Proteomes" id="UP000300879"/>
    </source>
</evidence>
<feature type="region of interest" description="Disordered" evidence="3">
    <location>
        <begin position="30"/>
        <end position="50"/>
    </location>
</feature>
<evidence type="ECO:0000259" key="4">
    <source>
        <dbReference type="Pfam" id="PF14870"/>
    </source>
</evidence>
<dbReference type="InterPro" id="IPR028203">
    <property type="entry name" value="PSII_CF48-like_dom"/>
</dbReference>
<dbReference type="Pfam" id="PF14870">
    <property type="entry name" value="PSII_BNR"/>
    <property type="match status" value="1"/>
</dbReference>
<dbReference type="PROSITE" id="PS51257">
    <property type="entry name" value="PROKAR_LIPOPROTEIN"/>
    <property type="match status" value="1"/>
</dbReference>